<feature type="transmembrane region" description="Helical" evidence="1">
    <location>
        <begin position="180"/>
        <end position="201"/>
    </location>
</feature>
<evidence type="ECO:0000313" key="3">
    <source>
        <dbReference type="Proteomes" id="UP000267128"/>
    </source>
</evidence>
<reference evidence="2 3" key="1">
    <citation type="submission" date="2018-11" db="EMBL/GenBank/DDBJ databases">
        <authorList>
            <person name="Li F."/>
        </authorList>
    </citation>
    <scope>NUCLEOTIDE SEQUENCE [LARGE SCALE GENOMIC DNA]</scope>
    <source>
        <strain evidence="2 3">Gsoil 097</strain>
    </source>
</reference>
<comment type="caution">
    <text evidence="2">The sequence shown here is derived from an EMBL/GenBank/DDBJ whole genome shotgun (WGS) entry which is preliminary data.</text>
</comment>
<name>A0A3N0CCC8_9ACTN</name>
<keyword evidence="3" id="KW-1185">Reference proteome</keyword>
<organism evidence="2 3">
    <name type="scientific">Nocardioides marmoriginsengisoli</name>
    <dbReference type="NCBI Taxonomy" id="661483"/>
    <lineage>
        <taxon>Bacteria</taxon>
        <taxon>Bacillati</taxon>
        <taxon>Actinomycetota</taxon>
        <taxon>Actinomycetes</taxon>
        <taxon>Propionibacteriales</taxon>
        <taxon>Nocardioidaceae</taxon>
        <taxon>Nocardioides</taxon>
    </lineage>
</organism>
<dbReference type="EMBL" id="RJSE01000009">
    <property type="protein sequence ID" value="RNL60633.1"/>
    <property type="molecule type" value="Genomic_DNA"/>
</dbReference>
<protein>
    <submittedName>
        <fullName evidence="2">Uncharacterized protein</fullName>
    </submittedName>
</protein>
<sequence>MAAEVQNWELAIDGRRHRVSVRPSGITRVITWSVDGTTVIEKKSGEDKLVLTDPDGGHGSVRCLFTALGRSRQVTWFEPGADLTAQIGFGGIDLDPEPGSKAALREEKMRAHPKRYAARHVVAGVAKVVLPILLTLLVARFAIRIDWPDWNLPSLPRPNLPDLIPDLPDIDLPDLSLPGWVQTILNNAKYVVPVLIGIGLASNEVKRRRKQDELKQELRARAAAAEDEKA</sequence>
<keyword evidence="1" id="KW-0472">Membrane</keyword>
<evidence type="ECO:0000313" key="2">
    <source>
        <dbReference type="EMBL" id="RNL60633.1"/>
    </source>
</evidence>
<dbReference type="RefSeq" id="WP_123229386.1">
    <property type="nucleotide sequence ID" value="NZ_RJSE01000009.1"/>
</dbReference>
<dbReference type="Proteomes" id="UP000267128">
    <property type="component" value="Unassembled WGS sequence"/>
</dbReference>
<evidence type="ECO:0000256" key="1">
    <source>
        <dbReference type="SAM" id="Phobius"/>
    </source>
</evidence>
<keyword evidence="1" id="KW-0812">Transmembrane</keyword>
<dbReference type="OrthoDB" id="4870029at2"/>
<keyword evidence="1" id="KW-1133">Transmembrane helix</keyword>
<feature type="transmembrane region" description="Helical" evidence="1">
    <location>
        <begin position="117"/>
        <end position="143"/>
    </location>
</feature>
<accession>A0A3N0CCC8</accession>
<gene>
    <name evidence="2" type="ORF">EFK50_20175</name>
</gene>
<dbReference type="AlphaFoldDB" id="A0A3N0CCC8"/>
<proteinExistence type="predicted"/>